<organism evidence="1">
    <name type="scientific">uncultured Caudovirales phage</name>
    <dbReference type="NCBI Taxonomy" id="2100421"/>
    <lineage>
        <taxon>Viruses</taxon>
        <taxon>Duplodnaviria</taxon>
        <taxon>Heunggongvirae</taxon>
        <taxon>Uroviricota</taxon>
        <taxon>Caudoviricetes</taxon>
        <taxon>Peduoviridae</taxon>
        <taxon>Maltschvirus</taxon>
        <taxon>Maltschvirus maltsch</taxon>
    </lineage>
</organism>
<sequence>MNKLYPIGTQLITRRLSQAALSAELGFSVDSMRSFEPEDGFADFFAIGTDDFDIPWDTWRVTVTKENQKWLSPVPMVGDLVSGDCRRKNEETLAIGIVTEIKKERYHCQLHGEFLGEHTLCQIKSGGRFFHLGKIDVEKRTYPNGQRAPLIEWDEVIEQAVGERK</sequence>
<gene>
    <name evidence="1" type="ORF">UFOVP354_54</name>
</gene>
<accession>A0A6J5LZ04</accession>
<evidence type="ECO:0000313" key="1">
    <source>
        <dbReference type="EMBL" id="CAB4139844.1"/>
    </source>
</evidence>
<protein>
    <submittedName>
        <fullName evidence="1">Uncharacterized protein</fullName>
    </submittedName>
</protein>
<name>A0A6J5LZ04_9CAUD</name>
<dbReference type="EMBL" id="LR796368">
    <property type="protein sequence ID" value="CAB4139844.1"/>
    <property type="molecule type" value="Genomic_DNA"/>
</dbReference>
<proteinExistence type="predicted"/>
<reference evidence="1" key="1">
    <citation type="submission" date="2020-04" db="EMBL/GenBank/DDBJ databases">
        <authorList>
            <person name="Chiriac C."/>
            <person name="Salcher M."/>
            <person name="Ghai R."/>
            <person name="Kavagutti S V."/>
        </authorList>
    </citation>
    <scope>NUCLEOTIDE SEQUENCE</scope>
</reference>